<gene>
    <name evidence="2" type="ORF">I7X39_11960</name>
</gene>
<evidence type="ECO:0000256" key="1">
    <source>
        <dbReference type="SAM" id="Phobius"/>
    </source>
</evidence>
<dbReference type="AlphaFoldDB" id="A0A931J681"/>
<dbReference type="RefSeq" id="WP_198111386.1">
    <property type="nucleotide sequence ID" value="NZ_JAEDAK010000007.1"/>
</dbReference>
<reference evidence="2" key="1">
    <citation type="submission" date="2020-12" db="EMBL/GenBank/DDBJ databases">
        <title>The genome sequence of Inhella sp. 1Y17.</title>
        <authorList>
            <person name="Liu Y."/>
        </authorList>
    </citation>
    <scope>NUCLEOTIDE SEQUENCE</scope>
    <source>
        <strain evidence="2">1Y17</strain>
    </source>
</reference>
<proteinExistence type="predicted"/>
<protein>
    <submittedName>
        <fullName evidence="2">Uncharacterized protein</fullName>
    </submittedName>
</protein>
<organism evidence="2 3">
    <name type="scientific">Inhella proteolytica</name>
    <dbReference type="NCBI Taxonomy" id="2795029"/>
    <lineage>
        <taxon>Bacteria</taxon>
        <taxon>Pseudomonadati</taxon>
        <taxon>Pseudomonadota</taxon>
        <taxon>Betaproteobacteria</taxon>
        <taxon>Burkholderiales</taxon>
        <taxon>Sphaerotilaceae</taxon>
        <taxon>Inhella</taxon>
    </lineage>
</organism>
<evidence type="ECO:0000313" key="3">
    <source>
        <dbReference type="Proteomes" id="UP000613266"/>
    </source>
</evidence>
<feature type="transmembrane region" description="Helical" evidence="1">
    <location>
        <begin position="39"/>
        <end position="61"/>
    </location>
</feature>
<sequence length="468" mass="49403">MGGKLLKALALLVLLLCGSSLLMLWRWDAQGHQPSTGEALLYLLVLPLMLFAGLLLLRWAWQAVLLPGLAAEKAAAAAEPAAAAAAPPTRSAEEQARERAHPVLSAQLRLSAGSSASEVQDALQSGKAAPGVDSELRGARGLPILAARMADLDPSALEASWPDADRELSTATRRALAALLEPLQRSADDIHQALAAWTQEPAPSLRLLLQTGCTARESEAVAQWVQQQLAEATGLSLERLRIEPLPAAAEPAQAIWQGADRLLTLLQRERSPDLLVLVAAHSHLAEDLVERWEAEGRLFDAERQPKGLMPGEGAAVLVLGPADWPALGDEPPLPHLHRPVLAQRDKSIEAPGKVGHQVLEAVLAQTLALGRCGAEALGSLVCDADRHGPRNTELFGAVLAHKLPLDPIEDMQLLGAACGHLGSVGSVAAVALAAQRAAADEEHRPSLILGLNDLQARLGLLVRRGAPA</sequence>
<evidence type="ECO:0000313" key="2">
    <source>
        <dbReference type="EMBL" id="MBH9577617.1"/>
    </source>
</evidence>
<name>A0A931J681_9BURK</name>
<dbReference type="EMBL" id="JAEDAK010000007">
    <property type="protein sequence ID" value="MBH9577617.1"/>
    <property type="molecule type" value="Genomic_DNA"/>
</dbReference>
<comment type="caution">
    <text evidence="2">The sequence shown here is derived from an EMBL/GenBank/DDBJ whole genome shotgun (WGS) entry which is preliminary data.</text>
</comment>
<dbReference type="Proteomes" id="UP000613266">
    <property type="component" value="Unassembled WGS sequence"/>
</dbReference>
<accession>A0A931J681</accession>
<keyword evidence="1" id="KW-0472">Membrane</keyword>
<feature type="transmembrane region" description="Helical" evidence="1">
    <location>
        <begin position="6"/>
        <end position="27"/>
    </location>
</feature>
<keyword evidence="1" id="KW-1133">Transmembrane helix</keyword>
<keyword evidence="3" id="KW-1185">Reference proteome</keyword>
<keyword evidence="1" id="KW-0812">Transmembrane</keyword>